<evidence type="ECO:0000313" key="3">
    <source>
        <dbReference type="Proteomes" id="UP000239415"/>
    </source>
</evidence>
<keyword evidence="1" id="KW-1133">Transmembrane helix</keyword>
<protein>
    <recommendedName>
        <fullName evidence="4">ABC-2 type transport system permease protein</fullName>
    </recommendedName>
</protein>
<keyword evidence="3" id="KW-1185">Reference proteome</keyword>
<feature type="transmembrane region" description="Helical" evidence="1">
    <location>
        <begin position="21"/>
        <end position="41"/>
    </location>
</feature>
<feature type="transmembrane region" description="Helical" evidence="1">
    <location>
        <begin position="225"/>
        <end position="249"/>
    </location>
</feature>
<evidence type="ECO:0000313" key="2">
    <source>
        <dbReference type="EMBL" id="PRX17544.1"/>
    </source>
</evidence>
<keyword evidence="1" id="KW-0472">Membrane</keyword>
<feature type="transmembrane region" description="Helical" evidence="1">
    <location>
        <begin position="153"/>
        <end position="171"/>
    </location>
</feature>
<accession>A0A2T0K3V2</accession>
<dbReference type="Proteomes" id="UP000239415">
    <property type="component" value="Unassembled WGS sequence"/>
</dbReference>
<comment type="caution">
    <text evidence="2">The sequence shown here is derived from an EMBL/GenBank/DDBJ whole genome shotgun (WGS) entry which is preliminary data.</text>
</comment>
<dbReference type="AlphaFoldDB" id="A0A2T0K3V2"/>
<feature type="transmembrane region" description="Helical" evidence="1">
    <location>
        <begin position="61"/>
        <end position="80"/>
    </location>
</feature>
<evidence type="ECO:0008006" key="4">
    <source>
        <dbReference type="Google" id="ProtNLM"/>
    </source>
</evidence>
<proteinExistence type="predicted"/>
<gene>
    <name evidence="2" type="ORF">CLV67_11536</name>
</gene>
<name>A0A2T0K3V2_9ACTN</name>
<evidence type="ECO:0000256" key="1">
    <source>
        <dbReference type="SAM" id="Phobius"/>
    </source>
</evidence>
<organism evidence="2 3">
    <name type="scientific">Actinoplanes italicus</name>
    <dbReference type="NCBI Taxonomy" id="113567"/>
    <lineage>
        <taxon>Bacteria</taxon>
        <taxon>Bacillati</taxon>
        <taxon>Actinomycetota</taxon>
        <taxon>Actinomycetes</taxon>
        <taxon>Micromonosporales</taxon>
        <taxon>Micromonosporaceae</taxon>
        <taxon>Actinoplanes</taxon>
    </lineage>
</organism>
<feature type="transmembrane region" description="Helical" evidence="1">
    <location>
        <begin position="178"/>
        <end position="197"/>
    </location>
</feature>
<keyword evidence="1" id="KW-0812">Transmembrane</keyword>
<reference evidence="2 3" key="1">
    <citation type="submission" date="2018-03" db="EMBL/GenBank/DDBJ databases">
        <title>Genomic Encyclopedia of Archaeal and Bacterial Type Strains, Phase II (KMG-II): from individual species to whole genera.</title>
        <authorList>
            <person name="Goeker M."/>
        </authorList>
    </citation>
    <scope>NUCLEOTIDE SEQUENCE [LARGE SCALE GENOMIC DNA]</scope>
    <source>
        <strain evidence="2 3">DSM 43146</strain>
    </source>
</reference>
<dbReference type="EMBL" id="PVMZ01000015">
    <property type="protein sequence ID" value="PRX17544.1"/>
    <property type="molecule type" value="Genomic_DNA"/>
</dbReference>
<feature type="transmembrane region" description="Helical" evidence="1">
    <location>
        <begin position="115"/>
        <end position="141"/>
    </location>
</feature>
<sequence length="254" mass="26456">MVKSGMVNLVQAELRKLLWLPTAWVGLLLGLVAAPALVLVSAGGTRRAIEEGIAGDPSDTAFQPLGIGLLGALILGVVAVSSEYTSTGEDAPRARQLTTTLTAMPRRYRLVAAKAVALSLLVAVQGAITAVATLVLTEVVLGPLVPPADPGRAAAAVLYWVLLGLLSYALTLIFRNGIVTLTVLIVNSSVVSVSYLLTKVTPLAAYLPDIVGAHMFLNEVGDVDIAPLTAGLVMTAWVTALLGLGAWLFERREA</sequence>